<sequence length="905" mass="100461">MSFKTKDLEIVYSLRWKNLPKRDDKKQMMSIVAVYDIPATTLNFAVFKSYLLKNSGIAEDDVNVYYIMDNGKEYPIQSQTDFQVALYAFRRKARVGEVINLLLERISDQTAQKMHKHSNDVETQFDLEPTSISSTCCAGNTAPEWFLAGLVQLKKELMEEISANVSTVMAQTVADLKSSCPYRIKSKLEKRPKKVSSHGTANVFDTKTLMRSLRYDTKLDKLERKATKYREKRSALQHREGEAGCSNARKLSALTAKQRLLQEEKRQIEEDLEKSDEETVMDAKPLTVQTTIPHMLGGEHYIHEWMVENTGQDQWTSLTSLQYSWGSKALVALKKTIAVPLLKPGEKGLISVAFYIPEQPGQYESYWQFMHKGRRFGHWLGVRFIVDPFDLKIPADKENTVQFKTSEARNSAEALKPYYDSMDMIAKQEKILKNAADDLAAFLSTEDEDQVKHSFTSSAEDSDCSWTSETQRRLVAKVDMQIDVPIPQCFVVDSPEKLEPTPSTSAIKKSDSFDDNNNNDSASGCTIKITDDELENMVFVTFPKDEYAKGGFINVHVDGQKVLIPVNLLNSELVDAAQKLNEAKSPTPPKNDPDSVPKTLEEPIIPVQIANNDNNVAVDLSTPAKNVPEPEENVEQRSNYFEANNYMSHCSAAGSCFSEVNAPIDQQHRIFVFPQDNPGYEMVYPVLDLNNPEQPTLIERPAEQVLVPQQVTVNPFVEAVPNFQQLPREIPHNAITEPALAASALLSSLGITPGVSTPIVFQQKQPQPTRVAPTLEATASAATAPAASVPAATVPAASVPAATVPAATAPAATSQVHILPETLVNGAVNVAATAISTARSVINMIRPQSPGRWVNGHWVSANPQSPREANLQALAEMGFWNRDLNATLLARFNDDLNRVVAELVQ</sequence>
<dbReference type="AlphaFoldDB" id="A0A9N9MXK1"/>
<dbReference type="PANTHER" id="PTHR20930:SF2">
    <property type="entry name" value="NEXT TO BRCA1 GENE 1 PROTEIN"/>
    <property type="match status" value="1"/>
</dbReference>
<evidence type="ECO:0000256" key="2">
    <source>
        <dbReference type="SAM" id="MobiDB-lite"/>
    </source>
</evidence>
<feature type="region of interest" description="Disordered" evidence="2">
    <location>
        <begin position="580"/>
        <end position="599"/>
    </location>
</feature>
<feature type="coiled-coil region" evidence="1">
    <location>
        <begin position="212"/>
        <end position="278"/>
    </location>
</feature>
<dbReference type="SUPFAM" id="SSF46934">
    <property type="entry name" value="UBA-like"/>
    <property type="match status" value="1"/>
</dbReference>
<evidence type="ECO:0000259" key="3">
    <source>
        <dbReference type="Pfam" id="PF16158"/>
    </source>
</evidence>
<evidence type="ECO:0000256" key="1">
    <source>
        <dbReference type="SAM" id="Coils"/>
    </source>
</evidence>
<dbReference type="GO" id="GO:0043130">
    <property type="term" value="F:ubiquitin binding"/>
    <property type="evidence" value="ECO:0007669"/>
    <property type="project" value="TreeGrafter"/>
</dbReference>
<name>A0A9N9MXK1_9CUCU</name>
<evidence type="ECO:0000313" key="5">
    <source>
        <dbReference type="Proteomes" id="UP001152799"/>
    </source>
</evidence>
<dbReference type="InterPro" id="IPR013783">
    <property type="entry name" value="Ig-like_fold"/>
</dbReference>
<proteinExistence type="predicted"/>
<dbReference type="PANTHER" id="PTHR20930">
    <property type="entry name" value="OVARIAN CARCINOMA ANTIGEN CA125-RELATED"/>
    <property type="match status" value="1"/>
</dbReference>
<feature type="domain" description="Nbr1 FW" evidence="3">
    <location>
        <begin position="297"/>
        <end position="383"/>
    </location>
</feature>
<dbReference type="InterPro" id="IPR032350">
    <property type="entry name" value="Nbr1_FW"/>
</dbReference>
<dbReference type="Pfam" id="PF16158">
    <property type="entry name" value="N_BRCA1_IG"/>
    <property type="match status" value="1"/>
</dbReference>
<dbReference type="CDD" id="cd14319">
    <property type="entry name" value="UBA_NBR1"/>
    <property type="match status" value="1"/>
</dbReference>
<dbReference type="GO" id="GO:0016236">
    <property type="term" value="P:macroautophagy"/>
    <property type="evidence" value="ECO:0007669"/>
    <property type="project" value="TreeGrafter"/>
</dbReference>
<keyword evidence="1" id="KW-0175">Coiled coil</keyword>
<dbReference type="Gene3D" id="2.60.40.10">
    <property type="entry name" value="Immunoglobulins"/>
    <property type="match status" value="1"/>
</dbReference>
<keyword evidence="5" id="KW-1185">Reference proteome</keyword>
<feature type="region of interest" description="Disordered" evidence="2">
    <location>
        <begin position="495"/>
        <end position="521"/>
    </location>
</feature>
<dbReference type="Gene3D" id="1.10.8.10">
    <property type="entry name" value="DNA helicase RuvA subunit, C-terminal domain"/>
    <property type="match status" value="1"/>
</dbReference>
<reference evidence="4" key="1">
    <citation type="submission" date="2022-01" db="EMBL/GenBank/DDBJ databases">
        <authorList>
            <person name="King R."/>
        </authorList>
    </citation>
    <scope>NUCLEOTIDE SEQUENCE</scope>
</reference>
<dbReference type="EMBL" id="OU892282">
    <property type="protein sequence ID" value="CAG9771093.1"/>
    <property type="molecule type" value="Genomic_DNA"/>
</dbReference>
<dbReference type="CDD" id="cd14947">
    <property type="entry name" value="NBR1_like"/>
    <property type="match status" value="1"/>
</dbReference>
<dbReference type="OrthoDB" id="661148at2759"/>
<accession>A0A9N9MXK1</accession>
<dbReference type="InterPro" id="IPR009060">
    <property type="entry name" value="UBA-like_sf"/>
</dbReference>
<protein>
    <recommendedName>
        <fullName evidence="3">Nbr1 FW domain-containing protein</fullName>
    </recommendedName>
</protein>
<evidence type="ECO:0000313" key="4">
    <source>
        <dbReference type="EMBL" id="CAG9771093.1"/>
    </source>
</evidence>
<dbReference type="Proteomes" id="UP001152799">
    <property type="component" value="Chromosome 6"/>
</dbReference>
<gene>
    <name evidence="4" type="ORF">CEUTPL_LOCUS11535</name>
</gene>
<organism evidence="4 5">
    <name type="scientific">Ceutorhynchus assimilis</name>
    <name type="common">cabbage seed weevil</name>
    <dbReference type="NCBI Taxonomy" id="467358"/>
    <lineage>
        <taxon>Eukaryota</taxon>
        <taxon>Metazoa</taxon>
        <taxon>Ecdysozoa</taxon>
        <taxon>Arthropoda</taxon>
        <taxon>Hexapoda</taxon>
        <taxon>Insecta</taxon>
        <taxon>Pterygota</taxon>
        <taxon>Neoptera</taxon>
        <taxon>Endopterygota</taxon>
        <taxon>Coleoptera</taxon>
        <taxon>Polyphaga</taxon>
        <taxon>Cucujiformia</taxon>
        <taxon>Curculionidae</taxon>
        <taxon>Ceutorhynchinae</taxon>
        <taxon>Ceutorhynchus</taxon>
    </lineage>
</organism>
<dbReference type="GO" id="GO:0000407">
    <property type="term" value="C:phagophore assembly site"/>
    <property type="evidence" value="ECO:0007669"/>
    <property type="project" value="TreeGrafter"/>
</dbReference>